<accession>A0ABS2CP12</accession>
<dbReference type="RefSeq" id="WP_204132085.1">
    <property type="nucleotide sequence ID" value="NZ_JAFDVD010000016.1"/>
</dbReference>
<dbReference type="InterPro" id="IPR029058">
    <property type="entry name" value="AB_hydrolase_fold"/>
</dbReference>
<dbReference type="InterPro" id="IPR050261">
    <property type="entry name" value="FrsA_esterase"/>
</dbReference>
<comment type="caution">
    <text evidence="4">The sequence shown here is derived from an EMBL/GenBank/DDBJ whole genome shotgun (WGS) entry which is preliminary data.</text>
</comment>
<dbReference type="PANTHER" id="PTHR22946">
    <property type="entry name" value="DIENELACTONE HYDROLASE DOMAIN-CONTAINING PROTEIN-RELATED"/>
    <property type="match status" value="1"/>
</dbReference>
<evidence type="ECO:0000256" key="1">
    <source>
        <dbReference type="ARBA" id="ARBA00038115"/>
    </source>
</evidence>
<comment type="similarity">
    <text evidence="1">Belongs to the AB hydrolase superfamily. FUS2 hydrolase family.</text>
</comment>
<sequence length="258" mass="27875">MPDRPASTPEHDLPPLTIAPEPAASPAHTTHPEPPVDPSDLAAALLSADGGGGAELRGHVPEDPQGVVLVLHGGAERSHEPVSWRRLAVVRMLPFATALQHGAEGRLAVLRLKYRVRGWNGHEQDPVHDARWALERIRRVLPGAPVALVGHSMGGRVALQLAAEPDVAAVAALAPWVEGDARQPRADVPVLLMHGTGDRMTDPRRTAVIARRWEESGADVTYLRVPGEKHAMLRRASYWHRTVTDFVTEALLGPAPTR</sequence>
<feature type="domain" description="AB hydrolase-1" evidence="3">
    <location>
        <begin position="68"/>
        <end position="224"/>
    </location>
</feature>
<protein>
    <submittedName>
        <fullName evidence="4">Alpha/beta fold hydrolase</fullName>
    </submittedName>
</protein>
<dbReference type="Pfam" id="PF12697">
    <property type="entry name" value="Abhydrolase_6"/>
    <property type="match status" value="1"/>
</dbReference>
<evidence type="ECO:0000313" key="4">
    <source>
        <dbReference type="EMBL" id="MBM6401617.1"/>
    </source>
</evidence>
<name>A0ABS2CP12_9MICO</name>
<dbReference type="GO" id="GO:0016787">
    <property type="term" value="F:hydrolase activity"/>
    <property type="evidence" value="ECO:0007669"/>
    <property type="project" value="UniProtKB-KW"/>
</dbReference>
<dbReference type="EMBL" id="JAFDVD010000016">
    <property type="protein sequence ID" value="MBM6401617.1"/>
    <property type="molecule type" value="Genomic_DNA"/>
</dbReference>
<dbReference type="Proteomes" id="UP001430172">
    <property type="component" value="Unassembled WGS sequence"/>
</dbReference>
<feature type="region of interest" description="Disordered" evidence="2">
    <location>
        <begin position="1"/>
        <end position="40"/>
    </location>
</feature>
<feature type="compositionally biased region" description="Basic and acidic residues" evidence="2">
    <location>
        <begin position="1"/>
        <end position="13"/>
    </location>
</feature>
<keyword evidence="4" id="KW-0378">Hydrolase</keyword>
<keyword evidence="5" id="KW-1185">Reference proteome</keyword>
<evidence type="ECO:0000256" key="2">
    <source>
        <dbReference type="SAM" id="MobiDB-lite"/>
    </source>
</evidence>
<reference evidence="4" key="1">
    <citation type="submission" date="2021-02" db="EMBL/GenBank/DDBJ databases">
        <title>Phycicoccus sp. MQZ13P-5T, whole genome shotgun sequence.</title>
        <authorList>
            <person name="Tuo L."/>
        </authorList>
    </citation>
    <scope>NUCLEOTIDE SEQUENCE</scope>
    <source>
        <strain evidence="4">MQZ13P-5</strain>
    </source>
</reference>
<dbReference type="SUPFAM" id="SSF53474">
    <property type="entry name" value="alpha/beta-Hydrolases"/>
    <property type="match status" value="1"/>
</dbReference>
<dbReference type="Gene3D" id="3.40.50.1820">
    <property type="entry name" value="alpha/beta hydrolase"/>
    <property type="match status" value="1"/>
</dbReference>
<gene>
    <name evidence="4" type="ORF">JQN70_14565</name>
</gene>
<dbReference type="InterPro" id="IPR000073">
    <property type="entry name" value="AB_hydrolase_1"/>
</dbReference>
<proteinExistence type="inferred from homology"/>
<organism evidence="4 5">
    <name type="scientific">Phycicoccus sonneratiae</name>
    <dbReference type="NCBI Taxonomy" id="2807628"/>
    <lineage>
        <taxon>Bacteria</taxon>
        <taxon>Bacillati</taxon>
        <taxon>Actinomycetota</taxon>
        <taxon>Actinomycetes</taxon>
        <taxon>Micrococcales</taxon>
        <taxon>Intrasporangiaceae</taxon>
        <taxon>Phycicoccus</taxon>
    </lineage>
</organism>
<evidence type="ECO:0000259" key="3">
    <source>
        <dbReference type="Pfam" id="PF12697"/>
    </source>
</evidence>
<evidence type="ECO:0000313" key="5">
    <source>
        <dbReference type="Proteomes" id="UP001430172"/>
    </source>
</evidence>